<evidence type="ECO:0000313" key="8">
    <source>
        <dbReference type="EnsemblPlants" id="EMT30403"/>
    </source>
</evidence>
<evidence type="ECO:0000256" key="3">
    <source>
        <dbReference type="ARBA" id="ARBA00005902"/>
    </source>
</evidence>
<dbReference type="Pfam" id="PF01997">
    <property type="entry name" value="Translin"/>
    <property type="match status" value="1"/>
</dbReference>
<comment type="similarity">
    <text evidence="3">Belongs to the translin family.</text>
</comment>
<dbReference type="InterPro" id="IPR002848">
    <property type="entry name" value="Translin_fam"/>
</dbReference>
<keyword evidence="7" id="KW-0539">Nucleus</keyword>
<keyword evidence="6" id="KW-0238">DNA-binding</keyword>
<dbReference type="EnsemblPlants" id="EMT30403">
    <property type="protein sequence ID" value="EMT30403"/>
    <property type="gene ID" value="F775_29766"/>
</dbReference>
<keyword evidence="4" id="KW-0963">Cytoplasm</keyword>
<dbReference type="GO" id="GO:0005634">
    <property type="term" value="C:nucleus"/>
    <property type="evidence" value="ECO:0007669"/>
    <property type="project" value="UniProtKB-SubCell"/>
</dbReference>
<dbReference type="SUPFAM" id="SSF74784">
    <property type="entry name" value="Translin"/>
    <property type="match status" value="1"/>
</dbReference>
<evidence type="ECO:0000256" key="1">
    <source>
        <dbReference type="ARBA" id="ARBA00004123"/>
    </source>
</evidence>
<protein>
    <submittedName>
        <fullName evidence="8">Translin</fullName>
    </submittedName>
</protein>
<reference evidence="8" key="1">
    <citation type="submission" date="2015-06" db="UniProtKB">
        <authorList>
            <consortium name="EnsemblPlants"/>
        </authorList>
    </citation>
    <scope>IDENTIFICATION</scope>
</reference>
<dbReference type="FunFam" id="1.20.58.190:FF:000001">
    <property type="entry name" value="Translin"/>
    <property type="match status" value="1"/>
</dbReference>
<evidence type="ECO:0000256" key="5">
    <source>
        <dbReference type="ARBA" id="ARBA00022884"/>
    </source>
</evidence>
<dbReference type="InterPro" id="IPR036081">
    <property type="entry name" value="Translin_sf"/>
</dbReference>
<dbReference type="AlphaFoldDB" id="M8C8J8"/>
<proteinExistence type="inferred from homology"/>
<keyword evidence="5" id="KW-0694">RNA-binding</keyword>
<dbReference type="Gene3D" id="1.20.58.190">
    <property type="entry name" value="Translin, domain 1"/>
    <property type="match status" value="1"/>
</dbReference>
<dbReference type="GO" id="GO:0005737">
    <property type="term" value="C:cytoplasm"/>
    <property type="evidence" value="ECO:0007669"/>
    <property type="project" value="UniProtKB-SubCell"/>
</dbReference>
<dbReference type="GO" id="GO:0003723">
    <property type="term" value="F:RNA binding"/>
    <property type="evidence" value="ECO:0007669"/>
    <property type="project" value="UniProtKB-KW"/>
</dbReference>
<name>M8C8J8_AEGTA</name>
<evidence type="ECO:0000256" key="7">
    <source>
        <dbReference type="ARBA" id="ARBA00023242"/>
    </source>
</evidence>
<evidence type="ECO:0000256" key="6">
    <source>
        <dbReference type="ARBA" id="ARBA00023125"/>
    </source>
</evidence>
<dbReference type="PANTHER" id="PTHR10741">
    <property type="entry name" value="TRANSLIN AND TRANSLIN ASSOCIATED PROTEIN X"/>
    <property type="match status" value="1"/>
</dbReference>
<dbReference type="InterPro" id="IPR016068">
    <property type="entry name" value="Translin_N"/>
</dbReference>
<dbReference type="GO" id="GO:0043565">
    <property type="term" value="F:sequence-specific DNA binding"/>
    <property type="evidence" value="ECO:0007669"/>
    <property type="project" value="InterPro"/>
</dbReference>
<sequence>MDAQFESFRAQLDGSSALRDRIRAVVSEVESASRAASAALLLIHQPVPLSDVLGKAKAQVEVIKGLYSQLAEILKECPGQYYRYHGDWKSETQSVVSMLAFTHWLETGGLLTHAEAQEKLGLGSGEFGLDVEDYLTGSLYALVSLLSELDVI</sequence>
<evidence type="ECO:0000256" key="2">
    <source>
        <dbReference type="ARBA" id="ARBA00004496"/>
    </source>
</evidence>
<comment type="subcellular location">
    <subcellularLocation>
        <location evidence="2">Cytoplasm</location>
    </subcellularLocation>
    <subcellularLocation>
        <location evidence="1">Nucleus</location>
    </subcellularLocation>
</comment>
<organism evidence="8">
    <name type="scientific">Aegilops tauschii</name>
    <name type="common">Tausch's goatgrass</name>
    <name type="synonym">Aegilops squarrosa</name>
    <dbReference type="NCBI Taxonomy" id="37682"/>
    <lineage>
        <taxon>Eukaryota</taxon>
        <taxon>Viridiplantae</taxon>
        <taxon>Streptophyta</taxon>
        <taxon>Embryophyta</taxon>
        <taxon>Tracheophyta</taxon>
        <taxon>Spermatophyta</taxon>
        <taxon>Magnoliopsida</taxon>
        <taxon>Liliopsida</taxon>
        <taxon>Poales</taxon>
        <taxon>Poaceae</taxon>
        <taxon>BOP clade</taxon>
        <taxon>Pooideae</taxon>
        <taxon>Triticodae</taxon>
        <taxon>Triticeae</taxon>
        <taxon>Triticinae</taxon>
        <taxon>Aegilops</taxon>
    </lineage>
</organism>
<evidence type="ECO:0000256" key="4">
    <source>
        <dbReference type="ARBA" id="ARBA00022490"/>
    </source>
</evidence>
<accession>M8C8J8</accession>